<dbReference type="GO" id="GO:0005829">
    <property type="term" value="C:cytosol"/>
    <property type="evidence" value="ECO:0007669"/>
    <property type="project" value="TreeGrafter"/>
</dbReference>
<dbReference type="OrthoDB" id="34624at2"/>
<dbReference type="Pfam" id="PF07883">
    <property type="entry name" value="Cupin_2"/>
    <property type="match status" value="1"/>
</dbReference>
<dbReference type="PROSITE" id="PS50943">
    <property type="entry name" value="HTH_CROC1"/>
    <property type="match status" value="1"/>
</dbReference>
<dbReference type="GO" id="GO:0003677">
    <property type="term" value="F:DNA binding"/>
    <property type="evidence" value="ECO:0007669"/>
    <property type="project" value="UniProtKB-KW"/>
</dbReference>
<feature type="domain" description="HTH cro/C1-type" evidence="2">
    <location>
        <begin position="8"/>
        <end position="62"/>
    </location>
</feature>
<sequence length="180" mass="20544">MVEIHTKIRELRQQQGLTLKELSENTNLSVGFLSQVERGTSSLAITSLKKIADSLGVEMSYFFQQESSSNYTVTLENQKSFEVEGNATKYVKLSGSFPGRNLESMLVTLRPFQKDTQLYSHPGEEFHYVVKGKLIIRVDNQEYMLNPGESIHFPSEKEHQWENPLNEETVLLSVLTPVLF</sequence>
<dbReference type="InterPro" id="IPR001387">
    <property type="entry name" value="Cro/C1-type_HTH"/>
</dbReference>
<dbReference type="Proteomes" id="UP000051888">
    <property type="component" value="Unassembled WGS sequence"/>
</dbReference>
<dbReference type="PANTHER" id="PTHR46797">
    <property type="entry name" value="HTH-TYPE TRANSCRIPTIONAL REGULATOR"/>
    <property type="match status" value="1"/>
</dbReference>
<keyword evidence="4" id="KW-1185">Reference proteome</keyword>
<protein>
    <submittedName>
        <fullName evidence="3">DNA-binding protein</fullName>
    </submittedName>
</protein>
<dbReference type="SMART" id="SM00530">
    <property type="entry name" value="HTH_XRE"/>
    <property type="match status" value="1"/>
</dbReference>
<dbReference type="PATRIC" id="fig|157838.3.peg.1024"/>
<evidence type="ECO:0000313" key="4">
    <source>
        <dbReference type="Proteomes" id="UP000051888"/>
    </source>
</evidence>
<dbReference type="PANTHER" id="PTHR46797:SF25">
    <property type="entry name" value="TRANSCRIPTIONAL REGULATOR"/>
    <property type="match status" value="1"/>
</dbReference>
<dbReference type="SUPFAM" id="SSF51182">
    <property type="entry name" value="RmlC-like cupins"/>
    <property type="match status" value="1"/>
</dbReference>
<dbReference type="GO" id="GO:0003700">
    <property type="term" value="F:DNA-binding transcription factor activity"/>
    <property type="evidence" value="ECO:0007669"/>
    <property type="project" value="TreeGrafter"/>
</dbReference>
<dbReference type="RefSeq" id="WP_055738576.1">
    <property type="nucleotide sequence ID" value="NZ_JAAIWL010000018.1"/>
</dbReference>
<dbReference type="STRING" id="157838.AN964_04610"/>
<dbReference type="SUPFAM" id="SSF47413">
    <property type="entry name" value="lambda repressor-like DNA-binding domains"/>
    <property type="match status" value="1"/>
</dbReference>
<dbReference type="AlphaFoldDB" id="A0A0Q3WVR1"/>
<dbReference type="InterPro" id="IPR011051">
    <property type="entry name" value="RmlC_Cupin_sf"/>
</dbReference>
<comment type="caution">
    <text evidence="3">The sequence shown here is derived from an EMBL/GenBank/DDBJ whole genome shotgun (WGS) entry which is preliminary data.</text>
</comment>
<proteinExistence type="predicted"/>
<gene>
    <name evidence="3" type="ORF">AN964_04610</name>
</gene>
<keyword evidence="1 3" id="KW-0238">DNA-binding</keyword>
<dbReference type="EMBL" id="LJJC01000004">
    <property type="protein sequence ID" value="KQL52867.1"/>
    <property type="molecule type" value="Genomic_DNA"/>
</dbReference>
<dbReference type="InterPro" id="IPR013096">
    <property type="entry name" value="Cupin_2"/>
</dbReference>
<evidence type="ECO:0000313" key="3">
    <source>
        <dbReference type="EMBL" id="KQL52867.1"/>
    </source>
</evidence>
<dbReference type="InterPro" id="IPR050807">
    <property type="entry name" value="TransReg_Diox_bact_type"/>
</dbReference>
<dbReference type="Gene3D" id="1.10.260.40">
    <property type="entry name" value="lambda repressor-like DNA-binding domains"/>
    <property type="match status" value="1"/>
</dbReference>
<dbReference type="Pfam" id="PF01381">
    <property type="entry name" value="HTH_3"/>
    <property type="match status" value="1"/>
</dbReference>
<evidence type="ECO:0000259" key="2">
    <source>
        <dbReference type="PROSITE" id="PS50943"/>
    </source>
</evidence>
<name>A0A0Q3WVR1_9BACI</name>
<accession>A0A0Q3WVR1</accession>
<dbReference type="CDD" id="cd00093">
    <property type="entry name" value="HTH_XRE"/>
    <property type="match status" value="1"/>
</dbReference>
<dbReference type="CDD" id="cd02209">
    <property type="entry name" value="cupin_XRE_C"/>
    <property type="match status" value="1"/>
</dbReference>
<dbReference type="Gene3D" id="2.60.120.10">
    <property type="entry name" value="Jelly Rolls"/>
    <property type="match status" value="1"/>
</dbReference>
<evidence type="ECO:0000256" key="1">
    <source>
        <dbReference type="ARBA" id="ARBA00023125"/>
    </source>
</evidence>
<dbReference type="InterPro" id="IPR010982">
    <property type="entry name" value="Lambda_DNA-bd_dom_sf"/>
</dbReference>
<organism evidence="3 4">
    <name type="scientific">Heyndrickxia shackletonii</name>
    <dbReference type="NCBI Taxonomy" id="157838"/>
    <lineage>
        <taxon>Bacteria</taxon>
        <taxon>Bacillati</taxon>
        <taxon>Bacillota</taxon>
        <taxon>Bacilli</taxon>
        <taxon>Bacillales</taxon>
        <taxon>Bacillaceae</taxon>
        <taxon>Heyndrickxia</taxon>
    </lineage>
</organism>
<reference evidence="3 4" key="1">
    <citation type="submission" date="2015-09" db="EMBL/GenBank/DDBJ databases">
        <title>Genome sequencing project for genomic taxonomy and phylogenomics of Bacillus-like bacteria.</title>
        <authorList>
            <person name="Liu B."/>
            <person name="Wang J."/>
            <person name="Zhu Y."/>
            <person name="Liu G."/>
            <person name="Chen Q."/>
            <person name="Chen Z."/>
            <person name="Lan J."/>
            <person name="Che J."/>
            <person name="Ge C."/>
            <person name="Shi H."/>
            <person name="Pan Z."/>
            <person name="Liu X."/>
        </authorList>
    </citation>
    <scope>NUCLEOTIDE SEQUENCE [LARGE SCALE GENOMIC DNA]</scope>
    <source>
        <strain evidence="3 4">LMG 18435</strain>
    </source>
</reference>
<dbReference type="InterPro" id="IPR014710">
    <property type="entry name" value="RmlC-like_jellyroll"/>
</dbReference>